<keyword evidence="2" id="KW-1185">Reference proteome</keyword>
<dbReference type="AlphaFoldDB" id="A0A2V4NXM9"/>
<dbReference type="OrthoDB" id="3688760at2"/>
<proteinExistence type="predicted"/>
<sequence length="88" mass="9725">MATSTLVPSTTVRFRLAQADQLGVFRFQSTSWDLAETVMDVQQELAASDGPSLCKLSLQLVRFSTRNGTAMAFRKPALTVLRTTDEQD</sequence>
<evidence type="ECO:0000313" key="1">
    <source>
        <dbReference type="EMBL" id="PYC85404.1"/>
    </source>
</evidence>
<accession>A0A2V4NXM9</accession>
<protein>
    <submittedName>
        <fullName evidence="1">Uncharacterized protein</fullName>
    </submittedName>
</protein>
<evidence type="ECO:0000313" key="2">
    <source>
        <dbReference type="Proteomes" id="UP000248039"/>
    </source>
</evidence>
<dbReference type="RefSeq" id="WP_110666709.1">
    <property type="nucleotide sequence ID" value="NZ_PYBW01000022.1"/>
</dbReference>
<name>A0A2V4NXM9_9ACTN</name>
<dbReference type="EMBL" id="PYBW01000022">
    <property type="protein sequence ID" value="PYC85404.1"/>
    <property type="molecule type" value="Genomic_DNA"/>
</dbReference>
<reference evidence="1 2" key="1">
    <citation type="submission" date="2018-03" db="EMBL/GenBank/DDBJ databases">
        <title>Bioinformatic expansion and discovery of thiopeptide antibiotics.</title>
        <authorList>
            <person name="Schwalen C.J."/>
            <person name="Hudson G.A."/>
            <person name="Mitchell D.A."/>
        </authorList>
    </citation>
    <scope>NUCLEOTIDE SEQUENCE [LARGE SCALE GENOMIC DNA]</scope>
    <source>
        <strain evidence="1 2">ATCC 21389</strain>
    </source>
</reference>
<dbReference type="Proteomes" id="UP000248039">
    <property type="component" value="Unassembled WGS sequence"/>
</dbReference>
<comment type="caution">
    <text evidence="1">The sequence shown here is derived from an EMBL/GenBank/DDBJ whole genome shotgun (WGS) entry which is preliminary data.</text>
</comment>
<gene>
    <name evidence="1" type="ORF">C7C46_06590</name>
</gene>
<organism evidence="1 2">
    <name type="scientific">Streptomyces tateyamensis</name>
    <dbReference type="NCBI Taxonomy" id="565073"/>
    <lineage>
        <taxon>Bacteria</taxon>
        <taxon>Bacillati</taxon>
        <taxon>Actinomycetota</taxon>
        <taxon>Actinomycetes</taxon>
        <taxon>Kitasatosporales</taxon>
        <taxon>Streptomycetaceae</taxon>
        <taxon>Streptomyces</taxon>
    </lineage>
</organism>